<keyword evidence="2 6" id="KW-0808">Transferase</keyword>
<dbReference type="Pfam" id="PF00108">
    <property type="entry name" value="Thiolase_N"/>
    <property type="match status" value="1"/>
</dbReference>
<keyword evidence="3 6" id="KW-0012">Acyltransferase</keyword>
<dbReference type="FunFam" id="3.40.47.10:FF:000010">
    <property type="entry name" value="Acetyl-CoA acetyltransferase (Thiolase)"/>
    <property type="match status" value="1"/>
</dbReference>
<evidence type="ECO:0000256" key="3">
    <source>
        <dbReference type="ARBA" id="ARBA00023315"/>
    </source>
</evidence>
<evidence type="ECO:0000256" key="6">
    <source>
        <dbReference type="RuleBase" id="RU003557"/>
    </source>
</evidence>
<dbReference type="AlphaFoldDB" id="A0A8J8GER2"/>
<dbReference type="Pfam" id="PF02803">
    <property type="entry name" value="Thiolase_C"/>
    <property type="match status" value="1"/>
</dbReference>
<dbReference type="InterPro" id="IPR020613">
    <property type="entry name" value="Thiolase_CS"/>
</dbReference>
<dbReference type="Gene3D" id="3.40.47.10">
    <property type="match status" value="1"/>
</dbReference>
<dbReference type="InterPro" id="IPR002155">
    <property type="entry name" value="Thiolase"/>
</dbReference>
<dbReference type="InterPro" id="IPR020610">
    <property type="entry name" value="Thiolase_AS"/>
</dbReference>
<dbReference type="PIRSF" id="PIRSF000429">
    <property type="entry name" value="Ac-CoA_Ac_transf"/>
    <property type="match status" value="1"/>
</dbReference>
<feature type="active site" description="Acyl-thioester intermediate" evidence="5">
    <location>
        <position position="88"/>
    </location>
</feature>
<dbReference type="InterPro" id="IPR020617">
    <property type="entry name" value="Thiolase_C"/>
</dbReference>
<dbReference type="CDD" id="cd00751">
    <property type="entry name" value="thiolase"/>
    <property type="match status" value="1"/>
</dbReference>
<comment type="similarity">
    <text evidence="1 6">Belongs to the thiolase-like superfamily. Thiolase family.</text>
</comment>
<evidence type="ECO:0000256" key="5">
    <source>
        <dbReference type="PIRSR" id="PIRSR000429-1"/>
    </source>
</evidence>
<name>A0A8J8GER2_9BACI</name>
<dbReference type="PROSITE" id="PS00099">
    <property type="entry name" value="THIOLASE_3"/>
    <property type="match status" value="1"/>
</dbReference>
<dbReference type="InterPro" id="IPR016039">
    <property type="entry name" value="Thiolase-like"/>
</dbReference>
<evidence type="ECO:0000256" key="1">
    <source>
        <dbReference type="ARBA" id="ARBA00010982"/>
    </source>
</evidence>
<dbReference type="RefSeq" id="WP_173729715.1">
    <property type="nucleotide sequence ID" value="NZ_JABTTE010000002.1"/>
</dbReference>
<dbReference type="InterPro" id="IPR020616">
    <property type="entry name" value="Thiolase_N"/>
</dbReference>
<feature type="active site" description="Proton acceptor" evidence="5">
    <location>
        <position position="378"/>
    </location>
</feature>
<reference evidence="9" key="1">
    <citation type="submission" date="2020-06" db="EMBL/GenBank/DDBJ databases">
        <title>A novel thermopfilic bacterium from Erzurum, Turkey.</title>
        <authorList>
            <person name="Adiguzel A."/>
            <person name="Ay H."/>
            <person name="Baltaci M.O."/>
        </authorList>
    </citation>
    <scope>NUCLEOTIDE SEQUENCE</scope>
    <source>
        <strain evidence="9">P2</strain>
    </source>
</reference>
<evidence type="ECO:0000256" key="4">
    <source>
        <dbReference type="ARBA" id="ARBA00030755"/>
    </source>
</evidence>
<gene>
    <name evidence="9" type="ORF">HR057_01865</name>
</gene>
<comment type="caution">
    <text evidence="9">The sequence shown here is derived from an EMBL/GenBank/DDBJ whole genome shotgun (WGS) entry which is preliminary data.</text>
</comment>
<evidence type="ECO:0000256" key="2">
    <source>
        <dbReference type="ARBA" id="ARBA00022679"/>
    </source>
</evidence>
<sequence length="397" mass="43062">MEDVYIVDGIRTPIGKFCGSLSDYSAKDLAKVVMNEVLIRTNLNPEYIDEIITGIANQPTDASNIGRVAALELGFSNKIPAYSVNRNCGSGIQAIYNAFQSIRSEESNINLVVGTENMSQWPYLLRGARQGFIMRNQVLVDSLWDSLEDPVVHLMMGQTAEIVANEVGITREEQDQYAFESHRKAINARNQEIFSKEIVKVVKKDKRGNEVIIEHDEGPNELTTVEKLSKLPPTFEKGGTITAGNSCGINDGAAALLVTNFRSLQEHKLKPRARIVSIAFAGLEPERMGLGPVYAVPKALSKAGLSLQDIDLIELNEAFAAQTLACMKLLELDSAKVNIHGGAIALGHPIGATGVRLIISLLNSLEMLNKKYGVATLCIGGGLGGAIVIENLNYKKG</sequence>
<dbReference type="GO" id="GO:0003988">
    <property type="term" value="F:acetyl-CoA C-acyltransferase activity"/>
    <property type="evidence" value="ECO:0007669"/>
    <property type="project" value="UniProtKB-ARBA"/>
</dbReference>
<feature type="domain" description="Thiolase C-terminal" evidence="8">
    <location>
        <begin position="269"/>
        <end position="390"/>
    </location>
</feature>
<feature type="domain" description="Thiolase N-terminal" evidence="7">
    <location>
        <begin position="4"/>
        <end position="259"/>
    </location>
</feature>
<organism evidence="9 10">
    <name type="scientific">Calidifontibacillus erzurumensis</name>
    <dbReference type="NCBI Taxonomy" id="2741433"/>
    <lineage>
        <taxon>Bacteria</taxon>
        <taxon>Bacillati</taxon>
        <taxon>Bacillota</taxon>
        <taxon>Bacilli</taxon>
        <taxon>Bacillales</taxon>
        <taxon>Bacillaceae</taxon>
        <taxon>Calidifontibacillus/Schinkia group</taxon>
        <taxon>Calidifontibacillus</taxon>
    </lineage>
</organism>
<protein>
    <recommendedName>
        <fullName evidence="4">Acetoacetyl-CoA thiolase</fullName>
    </recommendedName>
</protein>
<dbReference type="PROSITE" id="PS00737">
    <property type="entry name" value="THIOLASE_2"/>
    <property type="match status" value="1"/>
</dbReference>
<dbReference type="Proteomes" id="UP000625804">
    <property type="component" value="Unassembled WGS sequence"/>
</dbReference>
<feature type="active site" description="Proton acceptor" evidence="5">
    <location>
        <position position="348"/>
    </location>
</feature>
<dbReference type="SUPFAM" id="SSF53901">
    <property type="entry name" value="Thiolase-like"/>
    <property type="match status" value="2"/>
</dbReference>
<dbReference type="NCBIfam" id="TIGR01930">
    <property type="entry name" value="AcCoA-C-Actrans"/>
    <property type="match status" value="1"/>
</dbReference>
<dbReference type="PROSITE" id="PS00098">
    <property type="entry name" value="THIOLASE_1"/>
    <property type="match status" value="1"/>
</dbReference>
<evidence type="ECO:0000259" key="8">
    <source>
        <dbReference type="Pfam" id="PF02803"/>
    </source>
</evidence>
<dbReference type="InterPro" id="IPR020615">
    <property type="entry name" value="Thiolase_acyl_enz_int_AS"/>
</dbReference>
<evidence type="ECO:0000259" key="7">
    <source>
        <dbReference type="Pfam" id="PF00108"/>
    </source>
</evidence>
<dbReference type="PANTHER" id="PTHR18919:SF151">
    <property type="entry name" value="BLR2427 PROTEIN"/>
    <property type="match status" value="1"/>
</dbReference>
<keyword evidence="10" id="KW-1185">Reference proteome</keyword>
<evidence type="ECO:0000313" key="10">
    <source>
        <dbReference type="Proteomes" id="UP000625804"/>
    </source>
</evidence>
<dbReference type="PANTHER" id="PTHR18919">
    <property type="entry name" value="ACETYL-COA C-ACYLTRANSFERASE"/>
    <property type="match status" value="1"/>
</dbReference>
<evidence type="ECO:0000313" key="9">
    <source>
        <dbReference type="EMBL" id="NSL50506.1"/>
    </source>
</evidence>
<proteinExistence type="inferred from homology"/>
<accession>A0A8J8GER2</accession>
<dbReference type="EMBL" id="JABTTE010000002">
    <property type="protein sequence ID" value="NSL50506.1"/>
    <property type="molecule type" value="Genomic_DNA"/>
</dbReference>